<accession>A0A0M2Q4V9</accession>
<evidence type="ECO:0000313" key="3">
    <source>
        <dbReference type="Proteomes" id="UP000034681"/>
    </source>
</evidence>
<keyword evidence="1" id="KW-0175">Coiled coil</keyword>
<feature type="coiled-coil region" evidence="1">
    <location>
        <begin position="70"/>
        <end position="101"/>
    </location>
</feature>
<comment type="caution">
    <text evidence="2">The sequence shown here is derived from an EMBL/GenBank/DDBJ whole genome shotgun (WGS) entry which is preliminary data.</text>
</comment>
<keyword evidence="3" id="KW-1185">Reference proteome</keyword>
<dbReference type="AlphaFoldDB" id="A0A0M2Q4V9"/>
<proteinExistence type="predicted"/>
<sequence>MTLSQPLAVPTDVPAPDLLAILQTDRTLAPGSLLLVDLERDSLVRWESAIPWLLDIVSHYLSHGEDPAFLATERIRLEAWRQELTLEQQELGRKLLEVEARIAKFYDSETPSQLQQP</sequence>
<evidence type="ECO:0000313" key="2">
    <source>
        <dbReference type="EMBL" id="KKJ01622.1"/>
    </source>
</evidence>
<dbReference type="EMBL" id="AJTX02000002">
    <property type="protein sequence ID" value="KKJ01622.1"/>
    <property type="molecule type" value="Genomic_DNA"/>
</dbReference>
<reference evidence="2" key="1">
    <citation type="submission" date="2012-04" db="EMBL/GenBank/DDBJ databases">
        <authorList>
            <person name="Borisov I.G."/>
            <person name="Ivanikova N.V."/>
            <person name="Pinevich A.V."/>
        </authorList>
    </citation>
    <scope>NUCLEOTIDE SEQUENCE</scope>
    <source>
        <strain evidence="2">CALU 1027</strain>
    </source>
</reference>
<gene>
    <name evidence="2" type="ORF">PROH_00990</name>
</gene>
<dbReference type="STRING" id="317619.GCA_000332315_03364"/>
<name>A0A0M2Q4V9_PROHO</name>
<organism evidence="2 3">
    <name type="scientific">Prochlorothrix hollandica PCC 9006 = CALU 1027</name>
    <dbReference type="NCBI Taxonomy" id="317619"/>
    <lineage>
        <taxon>Bacteria</taxon>
        <taxon>Bacillati</taxon>
        <taxon>Cyanobacteriota</taxon>
        <taxon>Cyanophyceae</taxon>
        <taxon>Prochlorotrichales</taxon>
        <taxon>Prochlorotrichaceae</taxon>
        <taxon>Prochlorothrix</taxon>
    </lineage>
</organism>
<dbReference type="Proteomes" id="UP000034681">
    <property type="component" value="Unassembled WGS sequence"/>
</dbReference>
<protein>
    <submittedName>
        <fullName evidence="2">Uncharacterized protein</fullName>
    </submittedName>
</protein>
<evidence type="ECO:0000256" key="1">
    <source>
        <dbReference type="SAM" id="Coils"/>
    </source>
</evidence>